<comment type="similarity">
    <text evidence="1 3">Belongs to the UreD family.</text>
</comment>
<name>A0A2G8RKZ9_9RHOB</name>
<reference evidence="4 5" key="1">
    <citation type="submission" date="2013-09" db="EMBL/GenBank/DDBJ databases">
        <title>Genome sequencing of Phaeobacter antarcticus sp. nov. SM1211.</title>
        <authorList>
            <person name="Zhang X.-Y."/>
            <person name="Liu C."/>
            <person name="Chen X.-L."/>
            <person name="Xie B.-B."/>
            <person name="Qin Q.-L."/>
            <person name="Rong J.-C."/>
            <person name="Zhang Y.-Z."/>
        </authorList>
    </citation>
    <scope>NUCLEOTIDE SEQUENCE [LARGE SCALE GENOMIC DNA]</scope>
    <source>
        <strain evidence="4 5">SM1211</strain>
    </source>
</reference>
<proteinExistence type="inferred from homology"/>
<accession>A0A2G8RKZ9</accession>
<dbReference type="Pfam" id="PF01774">
    <property type="entry name" value="UreD"/>
    <property type="match status" value="1"/>
</dbReference>
<dbReference type="GO" id="GO:0016151">
    <property type="term" value="F:nickel cation binding"/>
    <property type="evidence" value="ECO:0007669"/>
    <property type="project" value="UniProtKB-UniRule"/>
</dbReference>
<evidence type="ECO:0000256" key="1">
    <source>
        <dbReference type="ARBA" id="ARBA00007177"/>
    </source>
</evidence>
<protein>
    <recommendedName>
        <fullName evidence="3">Urease accessory protein UreD</fullName>
    </recommendedName>
</protein>
<keyword evidence="2 3" id="KW-0143">Chaperone</keyword>
<dbReference type="EMBL" id="AWWI01000006">
    <property type="protein sequence ID" value="PIL22255.1"/>
    <property type="molecule type" value="Genomic_DNA"/>
</dbReference>
<sequence length="272" mass="28997">MTKAQAPAAQRARGSTHLTARCRDGRTVLDDLHQSGASRLLFPRASGLPMPAVWLNTSGGVTGGDQFTAHFAAAAGAHLSLTSQAAERIYRALPGDPGRVSTTLSIASGARIDWLPQETILFDRSALDRSLRIEMAGDATLLAVETLIFGRAAMGEVVRDLSLHDCIDLRIDGRLAFADRLRLTGDADATLARRFVAAGGGAIASVIFAAPDARRHLDTLRALLPDGAGVSALSDDLLFLRLTAPDGFDLRHAILPILRHLSDGDLPRPWML</sequence>
<evidence type="ECO:0000313" key="4">
    <source>
        <dbReference type="EMBL" id="PIL22255.1"/>
    </source>
</evidence>
<dbReference type="RefSeq" id="WP_099909081.1">
    <property type="nucleotide sequence ID" value="NZ_AWWI01000006.1"/>
</dbReference>
<dbReference type="Proteomes" id="UP000231259">
    <property type="component" value="Unassembled WGS sequence"/>
</dbReference>
<gene>
    <name evidence="3" type="primary">ureD</name>
    <name evidence="4" type="ORF">P775_00225</name>
</gene>
<keyword evidence="5" id="KW-1185">Reference proteome</keyword>
<dbReference type="HAMAP" id="MF_01384">
    <property type="entry name" value="UreD"/>
    <property type="match status" value="1"/>
</dbReference>
<comment type="function">
    <text evidence="3">Required for maturation of urease via the functional incorporation of the urease nickel metallocenter.</text>
</comment>
<comment type="subunit">
    <text evidence="3">UreD, UreF and UreG form a complex that acts as a GTP-hydrolysis-dependent molecular chaperone, activating the urease apoprotein by helping to assemble the nickel containing metallocenter of UreC. The UreE protein probably delivers the nickel.</text>
</comment>
<organism evidence="4 5">
    <name type="scientific">Puniceibacterium antarcticum</name>
    <dbReference type="NCBI Taxonomy" id="1206336"/>
    <lineage>
        <taxon>Bacteria</taxon>
        <taxon>Pseudomonadati</taxon>
        <taxon>Pseudomonadota</taxon>
        <taxon>Alphaproteobacteria</taxon>
        <taxon>Rhodobacterales</taxon>
        <taxon>Paracoccaceae</taxon>
        <taxon>Puniceibacterium</taxon>
    </lineage>
</organism>
<evidence type="ECO:0000313" key="5">
    <source>
        <dbReference type="Proteomes" id="UP000231259"/>
    </source>
</evidence>
<comment type="caution">
    <text evidence="4">The sequence shown here is derived from an EMBL/GenBank/DDBJ whole genome shotgun (WGS) entry which is preliminary data.</text>
</comment>
<evidence type="ECO:0000256" key="2">
    <source>
        <dbReference type="ARBA" id="ARBA00023186"/>
    </source>
</evidence>
<dbReference type="GO" id="GO:0005737">
    <property type="term" value="C:cytoplasm"/>
    <property type="evidence" value="ECO:0007669"/>
    <property type="project" value="UniProtKB-SubCell"/>
</dbReference>
<dbReference type="PANTHER" id="PTHR33643:SF1">
    <property type="entry name" value="UREASE ACCESSORY PROTEIN D"/>
    <property type="match status" value="1"/>
</dbReference>
<dbReference type="AlphaFoldDB" id="A0A2G8RKZ9"/>
<dbReference type="OrthoDB" id="9798842at2"/>
<dbReference type="PANTHER" id="PTHR33643">
    <property type="entry name" value="UREASE ACCESSORY PROTEIN D"/>
    <property type="match status" value="1"/>
</dbReference>
<keyword evidence="3" id="KW-0996">Nickel insertion</keyword>
<evidence type="ECO:0000256" key="3">
    <source>
        <dbReference type="HAMAP-Rule" id="MF_01384"/>
    </source>
</evidence>
<comment type="subcellular location">
    <subcellularLocation>
        <location evidence="3">Cytoplasm</location>
    </subcellularLocation>
</comment>
<keyword evidence="3" id="KW-0963">Cytoplasm</keyword>
<dbReference type="InterPro" id="IPR002669">
    <property type="entry name" value="UreD"/>
</dbReference>